<accession>A0A834NUM7</accession>
<comment type="caution">
    <text evidence="1">The sequence shown here is derived from an EMBL/GenBank/DDBJ whole genome shotgun (WGS) entry which is preliminary data.</text>
</comment>
<gene>
    <name evidence="1" type="ORF">HZH68_000957</name>
</gene>
<organism evidence="1 2">
    <name type="scientific">Vespula germanica</name>
    <name type="common">German yellow jacket</name>
    <name type="synonym">Paravespula germanica</name>
    <dbReference type="NCBI Taxonomy" id="30212"/>
    <lineage>
        <taxon>Eukaryota</taxon>
        <taxon>Metazoa</taxon>
        <taxon>Ecdysozoa</taxon>
        <taxon>Arthropoda</taxon>
        <taxon>Hexapoda</taxon>
        <taxon>Insecta</taxon>
        <taxon>Pterygota</taxon>
        <taxon>Neoptera</taxon>
        <taxon>Endopterygota</taxon>
        <taxon>Hymenoptera</taxon>
        <taxon>Apocrita</taxon>
        <taxon>Aculeata</taxon>
        <taxon>Vespoidea</taxon>
        <taxon>Vespidae</taxon>
        <taxon>Vespinae</taxon>
        <taxon>Vespula</taxon>
    </lineage>
</organism>
<proteinExistence type="predicted"/>
<reference evidence="1" key="1">
    <citation type="journal article" date="2020" name="G3 (Bethesda)">
        <title>High-Quality Assemblies for Three Invasive Social Wasps from the &lt;i&gt;Vespula&lt;/i&gt; Genus.</title>
        <authorList>
            <person name="Harrop T.W.R."/>
            <person name="Guhlin J."/>
            <person name="McLaughlin G.M."/>
            <person name="Permina E."/>
            <person name="Stockwell P."/>
            <person name="Gilligan J."/>
            <person name="Le Lec M.F."/>
            <person name="Gruber M.A.M."/>
            <person name="Quinn O."/>
            <person name="Lovegrove M."/>
            <person name="Duncan E.J."/>
            <person name="Remnant E.J."/>
            <person name="Van Eeckhoven J."/>
            <person name="Graham B."/>
            <person name="Knapp R.A."/>
            <person name="Langford K.W."/>
            <person name="Kronenberg Z."/>
            <person name="Press M.O."/>
            <person name="Eacker S.M."/>
            <person name="Wilson-Rankin E.E."/>
            <person name="Purcell J."/>
            <person name="Lester P.J."/>
            <person name="Dearden P.K."/>
        </authorList>
    </citation>
    <scope>NUCLEOTIDE SEQUENCE</scope>
    <source>
        <strain evidence="1">Linc-1</strain>
    </source>
</reference>
<dbReference type="AlphaFoldDB" id="A0A834NUM7"/>
<keyword evidence="2" id="KW-1185">Reference proteome</keyword>
<dbReference type="Proteomes" id="UP000617340">
    <property type="component" value="Unassembled WGS sequence"/>
</dbReference>
<protein>
    <submittedName>
        <fullName evidence="1">Uncharacterized protein</fullName>
    </submittedName>
</protein>
<name>A0A834NUM7_VESGE</name>
<dbReference type="EMBL" id="JACSDZ010000001">
    <property type="protein sequence ID" value="KAF7418304.1"/>
    <property type="molecule type" value="Genomic_DNA"/>
</dbReference>
<evidence type="ECO:0000313" key="1">
    <source>
        <dbReference type="EMBL" id="KAF7418304.1"/>
    </source>
</evidence>
<evidence type="ECO:0000313" key="2">
    <source>
        <dbReference type="Proteomes" id="UP000617340"/>
    </source>
</evidence>
<sequence length="67" mass="7869">MSGQTLQAGGYFFPQTKIKLERSLPWQRKQRSKNGDRLFERDNAKQLSKLLQRATFLKKTTLKLVIM</sequence>